<dbReference type="GO" id="GO:0008270">
    <property type="term" value="F:zinc ion binding"/>
    <property type="evidence" value="ECO:0007669"/>
    <property type="project" value="UniProtKB-KW"/>
</dbReference>
<reference evidence="4" key="1">
    <citation type="journal article" date="2020" name="Stud. Mycol.">
        <title>101 Dothideomycetes genomes: a test case for predicting lifestyles and emergence of pathogens.</title>
        <authorList>
            <person name="Haridas S."/>
            <person name="Albert R."/>
            <person name="Binder M."/>
            <person name="Bloem J."/>
            <person name="Labutti K."/>
            <person name="Salamov A."/>
            <person name="Andreopoulos B."/>
            <person name="Baker S."/>
            <person name="Barry K."/>
            <person name="Bills G."/>
            <person name="Bluhm B."/>
            <person name="Cannon C."/>
            <person name="Castanera R."/>
            <person name="Culley D."/>
            <person name="Daum C."/>
            <person name="Ezra D."/>
            <person name="Gonzalez J."/>
            <person name="Henrissat B."/>
            <person name="Kuo A."/>
            <person name="Liang C."/>
            <person name="Lipzen A."/>
            <person name="Lutzoni F."/>
            <person name="Magnuson J."/>
            <person name="Mondo S."/>
            <person name="Nolan M."/>
            <person name="Ohm R."/>
            <person name="Pangilinan J."/>
            <person name="Park H.-J."/>
            <person name="Ramirez L."/>
            <person name="Alfaro M."/>
            <person name="Sun H."/>
            <person name="Tritt A."/>
            <person name="Yoshinaga Y."/>
            <person name="Zwiers L.-H."/>
            <person name="Turgeon B."/>
            <person name="Goodwin S."/>
            <person name="Spatafora J."/>
            <person name="Crous P."/>
            <person name="Grigoriev I."/>
        </authorList>
    </citation>
    <scope>NUCLEOTIDE SEQUENCE</scope>
    <source>
        <strain evidence="4">CBS 115976</strain>
    </source>
</reference>
<accession>A0A6A6UG41</accession>
<protein>
    <recommendedName>
        <fullName evidence="3">RING-type domain-containing protein</fullName>
    </recommendedName>
</protein>
<dbReference type="InterPro" id="IPR001841">
    <property type="entry name" value="Znf_RING"/>
</dbReference>
<feature type="domain" description="RING-type" evidence="3">
    <location>
        <begin position="52"/>
        <end position="98"/>
    </location>
</feature>
<sequence>MRYFVNVQQHSYSNKPTNAAHDENSTTGPSSASNFNMSGPPAARQRTGVDTCPICCDQITNPRQLPCCRRAIFCSDCIAEWQPEKQRRAKPFSCPLCRAECPSDVAIPFPASLLRKLVGIKFSDLHKTIARLLTGIGQRVAPHDRETAMAPFLYYDCRNFLTGYRPQGNYDISLGSAYAVREHAFFLWVSHGYPRNESVYHLVCTQWLRPGQHLSDLQEIEWRPTGLQDVFEEMFGRKVIGADLTLFLQGLRESGHRAEWFDTEITPAQIGPLGQWLAEVFFRIEVPKHERALQGYREIVHFEFS</sequence>
<feature type="region of interest" description="Disordered" evidence="2">
    <location>
        <begin position="12"/>
        <end position="42"/>
    </location>
</feature>
<dbReference type="AlphaFoldDB" id="A0A6A6UG41"/>
<evidence type="ECO:0000256" key="1">
    <source>
        <dbReference type="PROSITE-ProRule" id="PRU00175"/>
    </source>
</evidence>
<dbReference type="OrthoDB" id="6048873at2759"/>
<dbReference type="PROSITE" id="PS50089">
    <property type="entry name" value="ZF_RING_2"/>
    <property type="match status" value="1"/>
</dbReference>
<feature type="compositionally biased region" description="Polar residues" evidence="2">
    <location>
        <begin position="25"/>
        <end position="37"/>
    </location>
</feature>
<keyword evidence="1" id="KW-0862">Zinc</keyword>
<evidence type="ECO:0000256" key="2">
    <source>
        <dbReference type="SAM" id="MobiDB-lite"/>
    </source>
</evidence>
<keyword evidence="1" id="KW-0479">Metal-binding</keyword>
<keyword evidence="1" id="KW-0863">Zinc-finger</keyword>
<keyword evidence="5" id="KW-1185">Reference proteome</keyword>
<evidence type="ECO:0000313" key="5">
    <source>
        <dbReference type="Proteomes" id="UP000799302"/>
    </source>
</evidence>
<dbReference type="EMBL" id="MU004233">
    <property type="protein sequence ID" value="KAF2671245.1"/>
    <property type="molecule type" value="Genomic_DNA"/>
</dbReference>
<evidence type="ECO:0000313" key="4">
    <source>
        <dbReference type="EMBL" id="KAF2671245.1"/>
    </source>
</evidence>
<dbReference type="SMART" id="SM00184">
    <property type="entry name" value="RING"/>
    <property type="match status" value="1"/>
</dbReference>
<proteinExistence type="predicted"/>
<dbReference type="SUPFAM" id="SSF57850">
    <property type="entry name" value="RING/U-box"/>
    <property type="match status" value="1"/>
</dbReference>
<dbReference type="Gene3D" id="3.30.40.10">
    <property type="entry name" value="Zinc/RING finger domain, C3HC4 (zinc finger)"/>
    <property type="match status" value="1"/>
</dbReference>
<dbReference type="Proteomes" id="UP000799302">
    <property type="component" value="Unassembled WGS sequence"/>
</dbReference>
<organism evidence="4 5">
    <name type="scientific">Microthyrium microscopicum</name>
    <dbReference type="NCBI Taxonomy" id="703497"/>
    <lineage>
        <taxon>Eukaryota</taxon>
        <taxon>Fungi</taxon>
        <taxon>Dikarya</taxon>
        <taxon>Ascomycota</taxon>
        <taxon>Pezizomycotina</taxon>
        <taxon>Dothideomycetes</taxon>
        <taxon>Dothideomycetes incertae sedis</taxon>
        <taxon>Microthyriales</taxon>
        <taxon>Microthyriaceae</taxon>
        <taxon>Microthyrium</taxon>
    </lineage>
</organism>
<dbReference type="InterPro" id="IPR013083">
    <property type="entry name" value="Znf_RING/FYVE/PHD"/>
</dbReference>
<name>A0A6A6UG41_9PEZI</name>
<gene>
    <name evidence="4" type="ORF">BT63DRAFT_211185</name>
</gene>
<evidence type="ECO:0000259" key="3">
    <source>
        <dbReference type="PROSITE" id="PS50089"/>
    </source>
</evidence>